<name>A0A4Q1RGD0_9FIRM</name>
<organism evidence="1 2">
    <name type="scientific">Blautia faecicola</name>
    <dbReference type="NCBI Taxonomy" id="2509240"/>
    <lineage>
        <taxon>Bacteria</taxon>
        <taxon>Bacillati</taxon>
        <taxon>Bacillota</taxon>
        <taxon>Clostridia</taxon>
        <taxon>Lachnospirales</taxon>
        <taxon>Lachnospiraceae</taxon>
        <taxon>Blautia</taxon>
    </lineage>
</organism>
<keyword evidence="2" id="KW-1185">Reference proteome</keyword>
<evidence type="ECO:0000313" key="1">
    <source>
        <dbReference type="EMBL" id="RXS74691.1"/>
    </source>
</evidence>
<accession>A0A4Q1RGD0</accession>
<dbReference type="RefSeq" id="WP_022399666.1">
    <property type="nucleotide sequence ID" value="NZ_SDKC01000001.1"/>
</dbReference>
<comment type="caution">
    <text evidence="1">The sequence shown here is derived from an EMBL/GenBank/DDBJ whole genome shotgun (WGS) entry which is preliminary data.</text>
</comment>
<dbReference type="Gene3D" id="3.40.50.1820">
    <property type="entry name" value="alpha/beta hydrolase"/>
    <property type="match status" value="1"/>
</dbReference>
<dbReference type="OrthoDB" id="9794761at2"/>
<sequence length="212" mass="24028">MITYNYGNSHSPITLLQMVGDHDLPGIENEIREIHRLTDQEFAFVAVKVENWNHDLSPWNAPAVFGTEDFGDGAENTLEEVLQLCTDNDRKYCIGGYSMAGLFALWAAMQTDRFKGVAATSPSVWFPGFLEDMKSRRVGSDCIYLSLGDKEEKTRNPVMAQVGNCIRETFTWLKEEGIPCTLEWNHGGHFKEPDMRTARAFAWVLEELAKKD</sequence>
<dbReference type="EMBL" id="SDKC01000001">
    <property type="protein sequence ID" value="RXS74691.1"/>
    <property type="molecule type" value="Genomic_DNA"/>
</dbReference>
<evidence type="ECO:0000313" key="2">
    <source>
        <dbReference type="Proteomes" id="UP000290106"/>
    </source>
</evidence>
<dbReference type="Proteomes" id="UP000290106">
    <property type="component" value="Unassembled WGS sequence"/>
</dbReference>
<reference evidence="1 2" key="1">
    <citation type="submission" date="2019-01" db="EMBL/GenBank/DDBJ databases">
        <title>Blautia sp. nov. KGMB01111 isolated human feces.</title>
        <authorList>
            <person name="Park J.-E."/>
            <person name="Kim J.-S."/>
            <person name="Park S.-H."/>
        </authorList>
    </citation>
    <scope>NUCLEOTIDE SEQUENCE [LARGE SCALE GENOMIC DNA]</scope>
    <source>
        <strain evidence="1 2">KGMB01111</strain>
    </source>
</reference>
<dbReference type="InterPro" id="IPR029058">
    <property type="entry name" value="AB_hydrolase_fold"/>
</dbReference>
<gene>
    <name evidence="1" type="ORF">ETP43_05355</name>
</gene>
<dbReference type="AlphaFoldDB" id="A0A4Q1RGD0"/>
<dbReference type="SUPFAM" id="SSF53474">
    <property type="entry name" value="alpha/beta-Hydrolases"/>
    <property type="match status" value="1"/>
</dbReference>
<proteinExistence type="predicted"/>
<protein>
    <submittedName>
        <fullName evidence="1">Esterase</fullName>
    </submittedName>
</protein>